<protein>
    <submittedName>
        <fullName evidence="2">HNH endonuclease domain protein</fullName>
    </submittedName>
</protein>
<dbReference type="Proteomes" id="UP000004208">
    <property type="component" value="Unassembled WGS sequence"/>
</dbReference>
<dbReference type="AlphaFoldDB" id="D7WB38"/>
<feature type="domain" description="HNH nuclease" evidence="1">
    <location>
        <begin position="255"/>
        <end position="308"/>
    </location>
</feature>
<comment type="caution">
    <text evidence="2">The sequence shown here is derived from an EMBL/GenBank/DDBJ whole genome shotgun (WGS) entry which is preliminary data.</text>
</comment>
<evidence type="ECO:0000313" key="2">
    <source>
        <dbReference type="EMBL" id="EFK55069.1"/>
    </source>
</evidence>
<accession>D7WB38</accession>
<dbReference type="eggNOG" id="COG1403">
    <property type="taxonomic scope" value="Bacteria"/>
</dbReference>
<dbReference type="CDD" id="cd00085">
    <property type="entry name" value="HNHc"/>
    <property type="match status" value="1"/>
</dbReference>
<dbReference type="SMART" id="SM00507">
    <property type="entry name" value="HNHc"/>
    <property type="match status" value="1"/>
</dbReference>
<name>D7WB38_9CORY</name>
<evidence type="ECO:0000313" key="3">
    <source>
        <dbReference type="Proteomes" id="UP000004208"/>
    </source>
</evidence>
<dbReference type="EMBL" id="ACLJ02000001">
    <property type="protein sequence ID" value="EFK55069.1"/>
    <property type="molecule type" value="Genomic_DNA"/>
</dbReference>
<proteinExistence type="predicted"/>
<dbReference type="GO" id="GO:0008270">
    <property type="term" value="F:zinc ion binding"/>
    <property type="evidence" value="ECO:0007669"/>
    <property type="project" value="InterPro"/>
</dbReference>
<dbReference type="RefSeq" id="WP_005286923.1">
    <property type="nucleotide sequence ID" value="NZ_CM000961.1"/>
</dbReference>
<sequence length="354" mass="39176">MNAFGEAVGAMSQGIDFLAGFDRNVALDAGFPPHQVRTWAKAREVYFGKTRWSRKQAVAVDKARGVPLAQLVLIEERIRHIGDEGERWRLRHELLTLRGNYDAVKRKAAAIVPPKEKKPPKPGIRFSASVDGVRSVSITGPERELADLEKAVSAGLDPERPESPQKLEKFLDLLRDDGPRVPRSVPRPIVMVPVDEAVKILGGEGDDTVLGLTDGTTMTASELVAEHFGDQLEVAVFHPQEGAVNLLRGQRFANAKQRTLVSMVQPICAVPGCRHAADMCEMHHITPWKHGGQTNLANLAPLCRYHNRTNDDDDQARRGRIENIRGAPTWVSPRGYPMPNNRHPYGALRLLFGT</sequence>
<dbReference type="GO" id="GO:0004519">
    <property type="term" value="F:endonuclease activity"/>
    <property type="evidence" value="ECO:0007669"/>
    <property type="project" value="UniProtKB-KW"/>
</dbReference>
<dbReference type="STRING" id="585529.HMPREF0291_10327"/>
<keyword evidence="2" id="KW-0255">Endonuclease</keyword>
<dbReference type="GO" id="GO:0003676">
    <property type="term" value="F:nucleic acid binding"/>
    <property type="evidence" value="ECO:0007669"/>
    <property type="project" value="InterPro"/>
</dbReference>
<evidence type="ECO:0000259" key="1">
    <source>
        <dbReference type="SMART" id="SM00507"/>
    </source>
</evidence>
<dbReference type="Gene3D" id="1.10.30.50">
    <property type="match status" value="1"/>
</dbReference>
<keyword evidence="2" id="KW-0378">Hydrolase</keyword>
<keyword evidence="3" id="KW-1185">Reference proteome</keyword>
<dbReference type="Pfam" id="PF01844">
    <property type="entry name" value="HNH"/>
    <property type="match status" value="1"/>
</dbReference>
<dbReference type="InterPro" id="IPR002711">
    <property type="entry name" value="HNH"/>
</dbReference>
<dbReference type="OrthoDB" id="4412276at2"/>
<gene>
    <name evidence="2" type="ORF">HMPREF0291_10327</name>
</gene>
<dbReference type="HOGENOM" id="CLU_051470_0_0_11"/>
<reference evidence="2" key="1">
    <citation type="submission" date="2010-06" db="EMBL/GenBank/DDBJ databases">
        <authorList>
            <person name="Muzny D."/>
            <person name="Qin X."/>
            <person name="Buhay C."/>
            <person name="Dugan-Rocha S."/>
            <person name="Ding Y."/>
            <person name="Chen G."/>
            <person name="Hawes A."/>
            <person name="Holder M."/>
            <person name="Jhangiani S."/>
            <person name="Johnson A."/>
            <person name="Khan Z."/>
            <person name="Li Z."/>
            <person name="Liu W."/>
            <person name="Liu X."/>
            <person name="Perez L."/>
            <person name="Shen H."/>
            <person name="Wang Q."/>
            <person name="Watt J."/>
            <person name="Xi L."/>
            <person name="Xin Y."/>
            <person name="Zhou J."/>
            <person name="Deng J."/>
            <person name="Jiang H."/>
            <person name="Liu Y."/>
            <person name="Qu J."/>
            <person name="Song X.-Z."/>
            <person name="Zhang L."/>
            <person name="Villasana D."/>
            <person name="Johnson A."/>
            <person name="Liu J."/>
            <person name="Liyanage D."/>
            <person name="Lorensuhewa L."/>
            <person name="Robinson T."/>
            <person name="Song A."/>
            <person name="Song B.-B."/>
            <person name="Dinh H."/>
            <person name="Thornton R."/>
            <person name="Coyle M."/>
            <person name="Francisco L."/>
            <person name="Jackson L."/>
            <person name="Javaid M."/>
            <person name="Korchina V."/>
            <person name="Kovar C."/>
            <person name="Mata R."/>
            <person name="Mathew T."/>
            <person name="Ngo R."/>
            <person name="Nguyen L."/>
            <person name="Nguyen N."/>
            <person name="Okwuonu G."/>
            <person name="Ongeri F."/>
            <person name="Pham C."/>
            <person name="Simmons D."/>
            <person name="Wilczek-Boney K."/>
            <person name="Hale W."/>
            <person name="Jakkamsetti A."/>
            <person name="Pham P."/>
            <person name="Ruth R."/>
            <person name="San Lucas F."/>
            <person name="Warren J."/>
            <person name="Zhang J."/>
            <person name="Zhao Z."/>
            <person name="Zhou C."/>
            <person name="Zhu D."/>
            <person name="Lee S."/>
            <person name="Bess C."/>
            <person name="Blankenburg K."/>
            <person name="Forbes L."/>
            <person name="Fu Q."/>
            <person name="Gubbala S."/>
            <person name="Hirani K."/>
            <person name="Jayaseelan J.C."/>
            <person name="Lara F."/>
            <person name="Munidasa M."/>
            <person name="Palculict T."/>
            <person name="Patil S."/>
            <person name="Pu L.-L."/>
            <person name="Saada N."/>
            <person name="Tang L."/>
            <person name="Weissenberger G."/>
            <person name="Zhu Y."/>
            <person name="Hemphill L."/>
            <person name="Shang Y."/>
            <person name="Youmans B."/>
            <person name="Ayvaz T."/>
            <person name="Ross M."/>
            <person name="Santibanez J."/>
            <person name="Aqrawi P."/>
            <person name="Gross S."/>
            <person name="Joshi V."/>
            <person name="Fowler G."/>
            <person name="Nazareth L."/>
            <person name="Reid J."/>
            <person name="Worley K."/>
            <person name="Petrosino J."/>
            <person name="Highlander S."/>
            <person name="Gibbs R."/>
        </authorList>
    </citation>
    <scope>NUCLEOTIDE SEQUENCE [LARGE SCALE GENOMIC DNA]</scope>
    <source>
        <strain evidence="2">ATCC 33030</strain>
    </source>
</reference>
<dbReference type="InterPro" id="IPR003615">
    <property type="entry name" value="HNH_nuc"/>
</dbReference>
<keyword evidence="2" id="KW-0540">Nuclease</keyword>
<organism evidence="2 3">
    <name type="scientific">Corynebacterium genitalium ATCC 33030</name>
    <dbReference type="NCBI Taxonomy" id="585529"/>
    <lineage>
        <taxon>Bacteria</taxon>
        <taxon>Bacillati</taxon>
        <taxon>Actinomycetota</taxon>
        <taxon>Actinomycetes</taxon>
        <taxon>Mycobacteriales</taxon>
        <taxon>Corynebacteriaceae</taxon>
        <taxon>Corynebacterium</taxon>
    </lineage>
</organism>